<dbReference type="AlphaFoldDB" id="A0A2G6E277"/>
<dbReference type="GO" id="GO:0000976">
    <property type="term" value="F:transcription cis-regulatory region binding"/>
    <property type="evidence" value="ECO:0007669"/>
    <property type="project" value="TreeGrafter"/>
</dbReference>
<dbReference type="SMART" id="SM00354">
    <property type="entry name" value="HTH_LACI"/>
    <property type="match status" value="1"/>
</dbReference>
<dbReference type="PROSITE" id="PS50932">
    <property type="entry name" value="HTH_LACI_2"/>
    <property type="match status" value="1"/>
</dbReference>
<keyword evidence="2" id="KW-0238">DNA-binding</keyword>
<name>A0A2G6E277_9BACT</name>
<proteinExistence type="predicted"/>
<feature type="domain" description="HTH lacI-type" evidence="4">
    <location>
        <begin position="29"/>
        <end position="83"/>
    </location>
</feature>
<evidence type="ECO:0000313" key="6">
    <source>
        <dbReference type="Proteomes" id="UP000229740"/>
    </source>
</evidence>
<dbReference type="InterPro" id="IPR000843">
    <property type="entry name" value="HTH_LacI"/>
</dbReference>
<dbReference type="PROSITE" id="PS00356">
    <property type="entry name" value="HTH_LACI_1"/>
    <property type="match status" value="1"/>
</dbReference>
<dbReference type="SUPFAM" id="SSF53822">
    <property type="entry name" value="Periplasmic binding protein-like I"/>
    <property type="match status" value="1"/>
</dbReference>
<dbReference type="InterPro" id="IPR028082">
    <property type="entry name" value="Peripla_BP_I"/>
</dbReference>
<evidence type="ECO:0000259" key="4">
    <source>
        <dbReference type="PROSITE" id="PS50932"/>
    </source>
</evidence>
<dbReference type="SUPFAM" id="SSF47413">
    <property type="entry name" value="lambda repressor-like DNA-binding domains"/>
    <property type="match status" value="1"/>
</dbReference>
<evidence type="ECO:0000313" key="5">
    <source>
        <dbReference type="EMBL" id="PID56213.1"/>
    </source>
</evidence>
<dbReference type="PANTHER" id="PTHR30146">
    <property type="entry name" value="LACI-RELATED TRANSCRIPTIONAL REPRESSOR"/>
    <property type="match status" value="1"/>
</dbReference>
<dbReference type="PRINTS" id="PR00036">
    <property type="entry name" value="HTHLACI"/>
</dbReference>
<dbReference type="CDD" id="cd01392">
    <property type="entry name" value="HTH_LacI"/>
    <property type="match status" value="1"/>
</dbReference>
<evidence type="ECO:0000256" key="2">
    <source>
        <dbReference type="ARBA" id="ARBA00023125"/>
    </source>
</evidence>
<dbReference type="InterPro" id="IPR001761">
    <property type="entry name" value="Peripla_BP/Lac1_sug-bd_dom"/>
</dbReference>
<dbReference type="InterPro" id="IPR010982">
    <property type="entry name" value="Lambda_DNA-bd_dom_sf"/>
</dbReference>
<dbReference type="PANTHER" id="PTHR30146:SF109">
    <property type="entry name" value="HTH-TYPE TRANSCRIPTIONAL REGULATOR GALS"/>
    <property type="match status" value="1"/>
</dbReference>
<accession>A0A2G6E277</accession>
<reference evidence="5 6" key="1">
    <citation type="submission" date="2017-10" db="EMBL/GenBank/DDBJ databases">
        <title>Novel microbial diversity and functional potential in the marine mammal oral microbiome.</title>
        <authorList>
            <person name="Dudek N.K."/>
            <person name="Sun C.L."/>
            <person name="Burstein D."/>
            <person name="Kantor R.S."/>
            <person name="Aliaga Goltsman D.S."/>
            <person name="Bik E.M."/>
            <person name="Thomas B.C."/>
            <person name="Banfield J.F."/>
            <person name="Relman D.A."/>
        </authorList>
    </citation>
    <scope>NUCLEOTIDE SEQUENCE [LARGE SCALE GENOMIC DNA]</scope>
    <source>
        <strain evidence="5">DOLZORAL124_49_17</strain>
    </source>
</reference>
<sequence>MYVYSLMLSFAQTLSLQMSHCNHGKHAMSSMKDVAKLAGVSPSTVSRVISQKIPVDRQTQKRVKEAIKKLNYRPNLLAKGLRLRSGHFIGLVVPEFIPLHAFANMIKYTEESAAQHEFTLILGNHHDNADIEERFIDSLIRRSVDGIIFSRVSNESRVLKIFHEQNIPVVIIDQVLEDERIPSVVLNNYRAGELAAEHFVDLGHRHIACISGPLHISLCRERMKGFQDILQKNGIDFNERLIVEGDFNLEAGMRGAETLLRHHPELTAIWAHNDLMAAGVMKELYRRGVHIPEAISILGMDDVSLAGILSPELSTIQQPFQMMSEKAVEMIIMQKENRAFAEKKVIFEPTLVRRETTSPVV</sequence>
<dbReference type="GO" id="GO:0003700">
    <property type="term" value="F:DNA-binding transcription factor activity"/>
    <property type="evidence" value="ECO:0007669"/>
    <property type="project" value="TreeGrafter"/>
</dbReference>
<dbReference type="Gene3D" id="3.40.50.2300">
    <property type="match status" value="2"/>
</dbReference>
<dbReference type="Pfam" id="PF00532">
    <property type="entry name" value="Peripla_BP_1"/>
    <property type="match status" value="1"/>
</dbReference>
<protein>
    <submittedName>
        <fullName evidence="5">LacI family transcriptional regulator</fullName>
    </submittedName>
</protein>
<evidence type="ECO:0000256" key="3">
    <source>
        <dbReference type="ARBA" id="ARBA00023163"/>
    </source>
</evidence>
<keyword evidence="1" id="KW-0805">Transcription regulation</keyword>
<comment type="caution">
    <text evidence="5">The sequence shown here is derived from an EMBL/GenBank/DDBJ whole genome shotgun (WGS) entry which is preliminary data.</text>
</comment>
<keyword evidence="3" id="KW-0804">Transcription</keyword>
<gene>
    <name evidence="5" type="ORF">CSB45_12630</name>
</gene>
<dbReference type="Pfam" id="PF00356">
    <property type="entry name" value="LacI"/>
    <property type="match status" value="1"/>
</dbReference>
<dbReference type="CDD" id="cd06267">
    <property type="entry name" value="PBP1_LacI_sugar_binding-like"/>
    <property type="match status" value="1"/>
</dbReference>
<dbReference type="EMBL" id="PDPS01000037">
    <property type="protein sequence ID" value="PID56213.1"/>
    <property type="molecule type" value="Genomic_DNA"/>
</dbReference>
<dbReference type="Proteomes" id="UP000229740">
    <property type="component" value="Unassembled WGS sequence"/>
</dbReference>
<evidence type="ECO:0000256" key="1">
    <source>
        <dbReference type="ARBA" id="ARBA00023015"/>
    </source>
</evidence>
<dbReference type="Gene3D" id="1.10.260.40">
    <property type="entry name" value="lambda repressor-like DNA-binding domains"/>
    <property type="match status" value="1"/>
</dbReference>
<organism evidence="5 6">
    <name type="scientific">candidate division KSB3 bacterium</name>
    <dbReference type="NCBI Taxonomy" id="2044937"/>
    <lineage>
        <taxon>Bacteria</taxon>
        <taxon>candidate division KSB3</taxon>
    </lineage>
</organism>